<evidence type="ECO:0000256" key="1">
    <source>
        <dbReference type="SAM" id="SignalP"/>
    </source>
</evidence>
<dbReference type="CDD" id="cd02423">
    <property type="entry name" value="Peptidase_C39G"/>
    <property type="match status" value="1"/>
</dbReference>
<dbReference type="RefSeq" id="WP_135280629.1">
    <property type="nucleotide sequence ID" value="NZ_SRIO01000002.1"/>
</dbReference>
<dbReference type="GO" id="GO:0006508">
    <property type="term" value="P:proteolysis"/>
    <property type="evidence" value="ECO:0007669"/>
    <property type="project" value="InterPro"/>
</dbReference>
<accession>A0A4Z0FCD4</accession>
<organism evidence="3 4">
    <name type="scientific">Candidatus Macondimonas diazotrophica</name>
    <dbReference type="NCBI Taxonomy" id="2305248"/>
    <lineage>
        <taxon>Bacteria</taxon>
        <taxon>Pseudomonadati</taxon>
        <taxon>Pseudomonadota</taxon>
        <taxon>Gammaproteobacteria</taxon>
        <taxon>Chromatiales</taxon>
        <taxon>Ectothiorhodospiraceae</taxon>
        <taxon>Candidatus Macondimonas</taxon>
    </lineage>
</organism>
<dbReference type="EMBL" id="SRIO01000002">
    <property type="protein sequence ID" value="TFZ83702.1"/>
    <property type="molecule type" value="Genomic_DNA"/>
</dbReference>
<keyword evidence="1" id="KW-0732">Signal</keyword>
<evidence type="ECO:0000313" key="4">
    <source>
        <dbReference type="Proteomes" id="UP000297890"/>
    </source>
</evidence>
<name>A0A4Z0FCD4_9GAMM</name>
<dbReference type="Proteomes" id="UP000297890">
    <property type="component" value="Unassembled WGS sequence"/>
</dbReference>
<dbReference type="PROSITE" id="PS50990">
    <property type="entry name" value="PEPTIDASE_C39"/>
    <property type="match status" value="1"/>
</dbReference>
<dbReference type="GO" id="GO:0005524">
    <property type="term" value="F:ATP binding"/>
    <property type="evidence" value="ECO:0007669"/>
    <property type="project" value="InterPro"/>
</dbReference>
<protein>
    <submittedName>
        <fullName evidence="3">Peptidase C39</fullName>
    </submittedName>
</protein>
<dbReference type="OrthoDB" id="13401at2"/>
<evidence type="ECO:0000313" key="3">
    <source>
        <dbReference type="EMBL" id="TFZ83702.1"/>
    </source>
</evidence>
<reference evidence="3 4" key="1">
    <citation type="journal article" date="2019" name="ISME J.">
        <title>Candidatus Macondimonas diazotrophica, a novel gammaproteobacterial genus dominating crude-oil-contaminated coastal sediments.</title>
        <authorList>
            <person name="Karthikeyan S."/>
            <person name="Konstantinidis K."/>
        </authorList>
    </citation>
    <scope>NUCLEOTIDE SEQUENCE [LARGE SCALE GENOMIC DNA]</scope>
    <source>
        <strain evidence="3 4">KTK01</strain>
    </source>
</reference>
<sequence>MPSRLSGIALLGFLSLPFHAVASDRIDVPILGPNGPSREHIGVTSWSALKDQGVVRQQYDFSCGSASLTTILQEYIGLQVTETDAMNGMLRFGETQKIIERRGFSLLDMKRYAAQIGYRSAGFKAEFSDLETLKHPGIVPIKYAGFDHFVVLKSIHAGHVLIADPALGNFTMTTSQFQKFWEPKVIFIVYPKIGEEKNFGFALSDNDLSFIGEDRIRRTALLEIPGFWSALQATNFRSVGIR</sequence>
<dbReference type="GO" id="GO:0008233">
    <property type="term" value="F:peptidase activity"/>
    <property type="evidence" value="ECO:0007669"/>
    <property type="project" value="InterPro"/>
</dbReference>
<feature type="domain" description="Peptidase C39" evidence="2">
    <location>
        <begin position="57"/>
        <end position="188"/>
    </location>
</feature>
<proteinExistence type="predicted"/>
<keyword evidence="4" id="KW-1185">Reference proteome</keyword>
<dbReference type="Gene3D" id="3.90.70.10">
    <property type="entry name" value="Cysteine proteinases"/>
    <property type="match status" value="1"/>
</dbReference>
<dbReference type="Pfam" id="PF03412">
    <property type="entry name" value="Peptidase_C39"/>
    <property type="match status" value="1"/>
</dbReference>
<comment type="caution">
    <text evidence="3">The sequence shown here is derived from an EMBL/GenBank/DDBJ whole genome shotgun (WGS) entry which is preliminary data.</text>
</comment>
<dbReference type="InterPro" id="IPR005074">
    <property type="entry name" value="Peptidase_C39"/>
</dbReference>
<feature type="chain" id="PRO_5021260649" evidence="1">
    <location>
        <begin position="23"/>
        <end position="242"/>
    </location>
</feature>
<dbReference type="AlphaFoldDB" id="A0A4Z0FCD4"/>
<feature type="signal peptide" evidence="1">
    <location>
        <begin position="1"/>
        <end position="22"/>
    </location>
</feature>
<gene>
    <name evidence="3" type="ORF">E4680_01550</name>
</gene>
<dbReference type="GO" id="GO:0016020">
    <property type="term" value="C:membrane"/>
    <property type="evidence" value="ECO:0007669"/>
    <property type="project" value="InterPro"/>
</dbReference>
<evidence type="ECO:0000259" key="2">
    <source>
        <dbReference type="PROSITE" id="PS50990"/>
    </source>
</evidence>